<proteinExistence type="predicted"/>
<feature type="non-terminal residue" evidence="1">
    <location>
        <position position="1"/>
    </location>
</feature>
<comment type="caution">
    <text evidence="1">The sequence shown here is derived from an EMBL/GenBank/DDBJ whole genome shotgun (WGS) entry which is preliminary data.</text>
</comment>
<dbReference type="AlphaFoldDB" id="A0A9Q0MTX6"/>
<name>A0A9Q0MTX6_9DIPT</name>
<evidence type="ECO:0000313" key="1">
    <source>
        <dbReference type="EMBL" id="KAJ6637010.1"/>
    </source>
</evidence>
<evidence type="ECO:0000313" key="2">
    <source>
        <dbReference type="Proteomes" id="UP001151699"/>
    </source>
</evidence>
<organism evidence="1 2">
    <name type="scientific">Pseudolycoriella hygida</name>
    <dbReference type="NCBI Taxonomy" id="35572"/>
    <lineage>
        <taxon>Eukaryota</taxon>
        <taxon>Metazoa</taxon>
        <taxon>Ecdysozoa</taxon>
        <taxon>Arthropoda</taxon>
        <taxon>Hexapoda</taxon>
        <taxon>Insecta</taxon>
        <taxon>Pterygota</taxon>
        <taxon>Neoptera</taxon>
        <taxon>Endopterygota</taxon>
        <taxon>Diptera</taxon>
        <taxon>Nematocera</taxon>
        <taxon>Sciaroidea</taxon>
        <taxon>Sciaridae</taxon>
        <taxon>Pseudolycoriella</taxon>
    </lineage>
</organism>
<accession>A0A9Q0MTX6</accession>
<sequence length="75" mass="8392">MDNRERGGSNHEINPTLARKSLFVLNSGKTNSNVNAVSFALNANLPRQSRSSCNSIYSHYGPDDRQMLKRDLIIT</sequence>
<reference evidence="1" key="1">
    <citation type="submission" date="2022-07" db="EMBL/GenBank/DDBJ databases">
        <authorList>
            <person name="Trinca V."/>
            <person name="Uliana J.V.C."/>
            <person name="Torres T.T."/>
            <person name="Ward R.J."/>
            <person name="Monesi N."/>
        </authorList>
    </citation>
    <scope>NUCLEOTIDE SEQUENCE</scope>
    <source>
        <strain evidence="1">HSMRA1968</strain>
        <tissue evidence="1">Whole embryos</tissue>
    </source>
</reference>
<dbReference type="Proteomes" id="UP001151699">
    <property type="component" value="Chromosome X"/>
</dbReference>
<dbReference type="EMBL" id="WJQU01000003">
    <property type="protein sequence ID" value="KAJ6637010.1"/>
    <property type="molecule type" value="Genomic_DNA"/>
</dbReference>
<keyword evidence="2" id="KW-1185">Reference proteome</keyword>
<gene>
    <name evidence="1" type="ORF">Bhyg_09736</name>
</gene>
<protein>
    <submittedName>
        <fullName evidence="1">Uncharacterized protein</fullName>
    </submittedName>
</protein>